<reference evidence="2" key="1">
    <citation type="submission" date="2021-12" db="EMBL/GenBank/DDBJ databases">
        <authorList>
            <person name="Zaccaron A."/>
            <person name="Stergiopoulos I."/>
        </authorList>
    </citation>
    <scope>NUCLEOTIDE SEQUENCE</scope>
    <source>
        <strain evidence="2">Race5_Kim</strain>
    </source>
</reference>
<dbReference type="Pfam" id="PF06985">
    <property type="entry name" value="HET"/>
    <property type="match status" value="1"/>
</dbReference>
<dbReference type="InterPro" id="IPR052895">
    <property type="entry name" value="HetReg/Transcr_Mod"/>
</dbReference>
<gene>
    <name evidence="2" type="ORF">CLAFUR5_11658</name>
</gene>
<dbReference type="PANTHER" id="PTHR24148:SF64">
    <property type="entry name" value="HETEROKARYON INCOMPATIBILITY DOMAIN-CONTAINING PROTEIN"/>
    <property type="match status" value="1"/>
</dbReference>
<evidence type="ECO:0000313" key="2">
    <source>
        <dbReference type="EMBL" id="UJO21071.1"/>
    </source>
</evidence>
<dbReference type="OrthoDB" id="2157530at2759"/>
<accession>A0A9Q8USR6</accession>
<dbReference type="InterPro" id="IPR010730">
    <property type="entry name" value="HET"/>
</dbReference>
<dbReference type="PANTHER" id="PTHR24148">
    <property type="entry name" value="ANKYRIN REPEAT DOMAIN-CONTAINING PROTEIN 39 HOMOLOG-RELATED"/>
    <property type="match status" value="1"/>
</dbReference>
<keyword evidence="3" id="KW-1185">Reference proteome</keyword>
<dbReference type="Proteomes" id="UP000756132">
    <property type="component" value="Chromosome 8"/>
</dbReference>
<dbReference type="AlphaFoldDB" id="A0A9Q8USR6"/>
<dbReference type="RefSeq" id="XP_047765437.1">
    <property type="nucleotide sequence ID" value="XM_047910806.1"/>
</dbReference>
<proteinExistence type="predicted"/>
<dbReference type="GeneID" id="71991536"/>
<evidence type="ECO:0000259" key="1">
    <source>
        <dbReference type="Pfam" id="PF06985"/>
    </source>
</evidence>
<protein>
    <recommendedName>
        <fullName evidence="1">Heterokaryon incompatibility domain-containing protein</fullName>
    </recommendedName>
</protein>
<organism evidence="2 3">
    <name type="scientific">Passalora fulva</name>
    <name type="common">Tomato leaf mold</name>
    <name type="synonym">Cladosporium fulvum</name>
    <dbReference type="NCBI Taxonomy" id="5499"/>
    <lineage>
        <taxon>Eukaryota</taxon>
        <taxon>Fungi</taxon>
        <taxon>Dikarya</taxon>
        <taxon>Ascomycota</taxon>
        <taxon>Pezizomycotina</taxon>
        <taxon>Dothideomycetes</taxon>
        <taxon>Dothideomycetidae</taxon>
        <taxon>Mycosphaerellales</taxon>
        <taxon>Mycosphaerellaceae</taxon>
        <taxon>Fulvia</taxon>
    </lineage>
</organism>
<name>A0A9Q8USR6_PASFU</name>
<evidence type="ECO:0000313" key="3">
    <source>
        <dbReference type="Proteomes" id="UP000756132"/>
    </source>
</evidence>
<reference evidence="2" key="2">
    <citation type="journal article" date="2022" name="Microb. Genom.">
        <title>A chromosome-scale genome assembly of the tomato pathogen Cladosporium fulvum reveals a compartmentalized genome architecture and the presence of a dispensable chromosome.</title>
        <authorList>
            <person name="Zaccaron A.Z."/>
            <person name="Chen L.H."/>
            <person name="Samaras A."/>
            <person name="Stergiopoulos I."/>
        </authorList>
    </citation>
    <scope>NUCLEOTIDE SEQUENCE</scope>
    <source>
        <strain evidence="2">Race5_Kim</strain>
    </source>
</reference>
<dbReference type="KEGG" id="ffu:CLAFUR5_11658"/>
<sequence>MANIEYHSSVVYRSWQLPTIADQPYRKVEGGFWIRETIDRPIAAPRNGVNQFPFGRDEQVYQSLQEREIRLLILHPGAGCDPVESSIPVVTPDDPPDYDAVSYVWGNSSDRICVLVNGHQTTIGRNLSDVLHQLRSRTELIVLWIDAICINQERGRRLG</sequence>
<feature type="domain" description="Heterokaryon incompatibility" evidence="1">
    <location>
        <begin position="98"/>
        <end position="153"/>
    </location>
</feature>
<dbReference type="EMBL" id="CP090170">
    <property type="protein sequence ID" value="UJO21071.1"/>
    <property type="molecule type" value="Genomic_DNA"/>
</dbReference>